<protein>
    <recommendedName>
        <fullName evidence="7">4-hydroxy-3-methylbut-2-en-1-yl diphosphate synthase (flavodoxin)</fullName>
        <ecNumber evidence="7">1.17.7.3</ecNumber>
    </recommendedName>
    <alternativeName>
        <fullName evidence="7">1-hydroxy-2-methyl-2-(E)-butenyl 4-diphosphate synthase</fullName>
    </alternativeName>
</protein>
<dbReference type="GO" id="GO:0016114">
    <property type="term" value="P:terpenoid biosynthetic process"/>
    <property type="evidence" value="ECO:0007669"/>
    <property type="project" value="InterPro"/>
</dbReference>
<evidence type="ECO:0000313" key="11">
    <source>
        <dbReference type="Proteomes" id="UP000005947"/>
    </source>
</evidence>
<dbReference type="EC" id="1.17.7.3" evidence="7"/>
<dbReference type="Gene3D" id="3.20.20.20">
    <property type="entry name" value="Dihydropteroate synthase-like"/>
    <property type="match status" value="1"/>
</dbReference>
<feature type="domain" description="IspG TIM-barrel" evidence="8">
    <location>
        <begin position="22"/>
        <end position="263"/>
    </location>
</feature>
<comment type="catalytic activity">
    <reaction evidence="7">
        <text>(2E)-4-hydroxy-3-methylbut-2-enyl diphosphate + oxidized [flavodoxin] + H2O + 2 H(+) = 2-C-methyl-D-erythritol 2,4-cyclic diphosphate + reduced [flavodoxin]</text>
        <dbReference type="Rhea" id="RHEA:43604"/>
        <dbReference type="Rhea" id="RHEA-COMP:10622"/>
        <dbReference type="Rhea" id="RHEA-COMP:10623"/>
        <dbReference type="ChEBI" id="CHEBI:15377"/>
        <dbReference type="ChEBI" id="CHEBI:15378"/>
        <dbReference type="ChEBI" id="CHEBI:57618"/>
        <dbReference type="ChEBI" id="CHEBI:58210"/>
        <dbReference type="ChEBI" id="CHEBI:58483"/>
        <dbReference type="ChEBI" id="CHEBI:128753"/>
        <dbReference type="EC" id="1.17.7.3"/>
    </reaction>
</comment>
<dbReference type="PIRSF" id="PIRSF004640">
    <property type="entry name" value="IspG"/>
    <property type="match status" value="1"/>
</dbReference>
<dbReference type="InterPro" id="IPR045854">
    <property type="entry name" value="NO2/SO3_Rdtase_4Fe4S_sf"/>
</dbReference>
<comment type="similarity">
    <text evidence="7">Belongs to the IspG family.</text>
</comment>
<keyword evidence="1 7" id="KW-0004">4Fe-4S</keyword>
<dbReference type="eggNOG" id="COG0821">
    <property type="taxonomic scope" value="Bacteria"/>
</dbReference>
<evidence type="ECO:0000256" key="5">
    <source>
        <dbReference type="ARBA" id="ARBA00023014"/>
    </source>
</evidence>
<evidence type="ECO:0000256" key="4">
    <source>
        <dbReference type="ARBA" id="ARBA00023004"/>
    </source>
</evidence>
<organism evidence="10 11">
    <name type="scientific">Fannyhessea vaginae DSM 15829</name>
    <dbReference type="NCBI Taxonomy" id="525256"/>
    <lineage>
        <taxon>Bacteria</taxon>
        <taxon>Bacillati</taxon>
        <taxon>Actinomycetota</taxon>
        <taxon>Coriobacteriia</taxon>
        <taxon>Coriobacteriales</taxon>
        <taxon>Atopobiaceae</taxon>
        <taxon>Fannyhessea</taxon>
    </lineage>
</organism>
<dbReference type="PANTHER" id="PTHR30454">
    <property type="entry name" value="4-HYDROXY-3-METHYLBUT-2-EN-1-YL DIPHOSPHATE SYNTHASE"/>
    <property type="match status" value="1"/>
</dbReference>
<evidence type="ECO:0000256" key="2">
    <source>
        <dbReference type="ARBA" id="ARBA00022723"/>
    </source>
</evidence>
<dbReference type="InterPro" id="IPR016425">
    <property type="entry name" value="IspG_bac"/>
</dbReference>
<dbReference type="InterPro" id="IPR058579">
    <property type="entry name" value="IspG_C"/>
</dbReference>
<reference evidence="10 11" key="1">
    <citation type="submission" date="2011-02" db="EMBL/GenBank/DDBJ databases">
        <authorList>
            <person name="Muzny D."/>
            <person name="Qin X."/>
            <person name="Buhay C."/>
            <person name="Dugan-Rocha S."/>
            <person name="Ding Y."/>
            <person name="Chen G."/>
            <person name="Hawes A."/>
            <person name="Holder M."/>
            <person name="Jhangiani S."/>
            <person name="Johnson A."/>
            <person name="Khan Z."/>
            <person name="Li Z."/>
            <person name="Liu W."/>
            <person name="Liu X."/>
            <person name="Perez L."/>
            <person name="Shen H."/>
            <person name="Wang Q."/>
            <person name="Watt J."/>
            <person name="Xi L."/>
            <person name="Xin Y."/>
            <person name="Zhou J."/>
            <person name="Deng J."/>
            <person name="Jiang H."/>
            <person name="Liu Y."/>
            <person name="Qu J."/>
            <person name="Song X.-Z."/>
            <person name="Zhang L."/>
            <person name="Villasana D."/>
            <person name="Johnson A."/>
            <person name="Liu J."/>
            <person name="Liyanage D."/>
            <person name="Lorensuhewa L."/>
            <person name="Robinson T."/>
            <person name="Song A."/>
            <person name="Song B.-B."/>
            <person name="Dinh H."/>
            <person name="Thornton R."/>
            <person name="Coyle M."/>
            <person name="Francisco L."/>
            <person name="Jackson L."/>
            <person name="Javaid M."/>
            <person name="Korchina V."/>
            <person name="Kovar C."/>
            <person name="Mata R."/>
            <person name="Mathew T."/>
            <person name="Ngo R."/>
            <person name="Nguyen L."/>
            <person name="Nguyen N."/>
            <person name="Okwuonu G."/>
            <person name="Ongeri F."/>
            <person name="Pham C."/>
            <person name="Simmons D."/>
            <person name="Wilczek-Boney K."/>
            <person name="Hale W."/>
            <person name="Jakkamsetti A."/>
            <person name="Pham P."/>
            <person name="Ruth R."/>
            <person name="San Lucas F."/>
            <person name="Warren J."/>
            <person name="Zhang J."/>
            <person name="Zhao Z."/>
            <person name="Zhou C."/>
            <person name="Zhu D."/>
            <person name="Lee S."/>
            <person name="Bess C."/>
            <person name="Blankenburg K."/>
            <person name="Forbes L."/>
            <person name="Fu Q."/>
            <person name="Gubbala S."/>
            <person name="Hirani K."/>
            <person name="Jayaseelan J.C."/>
            <person name="Lara F."/>
            <person name="Munidasa M."/>
            <person name="Palculict T."/>
            <person name="Patil S."/>
            <person name="Pu L.-L."/>
            <person name="Saada N."/>
            <person name="Tang L."/>
            <person name="Weissenberger G."/>
            <person name="Zhu Y."/>
            <person name="Hemphill L."/>
            <person name="Shang Y."/>
            <person name="Youmans B."/>
            <person name="Ayvaz T."/>
            <person name="Ross M."/>
            <person name="Santibanez J."/>
            <person name="Aqrawi P."/>
            <person name="Gross S."/>
            <person name="Joshi V."/>
            <person name="Fowler G."/>
            <person name="Nazareth L."/>
            <person name="Reid J."/>
            <person name="Worley K."/>
            <person name="Petrosino J."/>
            <person name="Highlander S."/>
            <person name="Gibbs R."/>
        </authorList>
    </citation>
    <scope>NUCLEOTIDE SEQUENCE [LARGE SCALE GENOMIC DNA]</scope>
    <source>
        <strain evidence="10 11">DSM 15829</strain>
    </source>
</reference>
<sequence length="375" mass="40366">MLRALKIWLQQKDSIVKARSKTHQVFVGDVAVGGGAPVSVQSMCTTKTSDAAATLEQINKLMNAGCELIRVAIPLKSDLDGFEEICRKSPLPVIADIHFDYRLAIEAAERGASALRINPGNIGSMEKVDKVIDAAKQAHIPIRIGVNAGSLDRKFDTRDDLTLSQKMIASATGYVEHFRDRGFNDIVLSAKAHSVPTTLETYRNLSQALPDIPLHVGVTEAGGLRQGTVKNCVGVGILLEQGIGDTIRLSLTADPVEEVYVAWDLLSSLGMRRLTPEMVSCPTCGRCQVNLIEMANVVSERLAKLKAPISVAVMGCAVNGPGEARDADIGVACGKDKGVLFQNGKPIRSVAAENIVSELFKEIQDRYGYDVSKDV</sequence>
<dbReference type="AlphaFoldDB" id="F1T536"/>
<evidence type="ECO:0000256" key="3">
    <source>
        <dbReference type="ARBA" id="ARBA00023002"/>
    </source>
</evidence>
<comment type="pathway">
    <text evidence="7">Isoprenoid biosynthesis; isopentenyl diphosphate biosynthesis via DXP pathway; isopentenyl diphosphate from 1-deoxy-D-xylulose 5-phosphate: step 5/6.</text>
</comment>
<comment type="function">
    <text evidence="7">Converts 2C-methyl-D-erythritol 2,4-cyclodiphosphate (ME-2,4cPP) into 1-hydroxy-2-methyl-2-(E)-butenyl 4-diphosphate.</text>
</comment>
<dbReference type="InterPro" id="IPR011005">
    <property type="entry name" value="Dihydropteroate_synth-like_sf"/>
</dbReference>
<dbReference type="Proteomes" id="UP000005947">
    <property type="component" value="Unassembled WGS sequence"/>
</dbReference>
<dbReference type="GO" id="GO:0046429">
    <property type="term" value="F:4-hydroxy-3-methylbut-2-en-1-yl diphosphate synthase activity (ferredoxin)"/>
    <property type="evidence" value="ECO:0007669"/>
    <property type="project" value="UniProtKB-UniRule"/>
</dbReference>
<dbReference type="SUPFAM" id="SSF56014">
    <property type="entry name" value="Nitrite and sulphite reductase 4Fe-4S domain-like"/>
    <property type="match status" value="1"/>
</dbReference>
<dbReference type="Pfam" id="PF26540">
    <property type="entry name" value="GcpE_C"/>
    <property type="match status" value="1"/>
</dbReference>
<dbReference type="InterPro" id="IPR004588">
    <property type="entry name" value="IspG_bac-typ"/>
</dbReference>
<proteinExistence type="inferred from homology"/>
<evidence type="ECO:0000259" key="8">
    <source>
        <dbReference type="Pfam" id="PF04551"/>
    </source>
</evidence>
<feature type="binding site" evidence="7">
    <location>
        <position position="316"/>
    </location>
    <ligand>
        <name>[4Fe-4S] cluster</name>
        <dbReference type="ChEBI" id="CHEBI:49883"/>
    </ligand>
</feature>
<keyword evidence="2 7" id="KW-0479">Metal-binding</keyword>
<keyword evidence="3 7" id="KW-0560">Oxidoreductase</keyword>
<dbReference type="Pfam" id="PF04551">
    <property type="entry name" value="GcpE"/>
    <property type="match status" value="1"/>
</dbReference>
<keyword evidence="6 7" id="KW-0414">Isoprene biosynthesis</keyword>
<evidence type="ECO:0000259" key="9">
    <source>
        <dbReference type="Pfam" id="PF26540"/>
    </source>
</evidence>
<evidence type="ECO:0000256" key="1">
    <source>
        <dbReference type="ARBA" id="ARBA00022485"/>
    </source>
</evidence>
<dbReference type="EMBL" id="ACGK02000001">
    <property type="protein sequence ID" value="EGF23802.1"/>
    <property type="molecule type" value="Genomic_DNA"/>
</dbReference>
<dbReference type="Gene3D" id="3.30.413.10">
    <property type="entry name" value="Sulfite Reductase Hemoprotein, domain 1"/>
    <property type="match status" value="1"/>
</dbReference>
<dbReference type="PANTHER" id="PTHR30454:SF0">
    <property type="entry name" value="4-HYDROXY-3-METHYLBUT-2-EN-1-YL DIPHOSPHATE SYNTHASE (FERREDOXIN), CHLOROPLASTIC"/>
    <property type="match status" value="1"/>
</dbReference>
<comment type="caution">
    <text evidence="10">The sequence shown here is derived from an EMBL/GenBank/DDBJ whole genome shotgun (WGS) entry which is preliminary data.</text>
</comment>
<evidence type="ECO:0000313" key="10">
    <source>
        <dbReference type="EMBL" id="EGF23802.1"/>
    </source>
</evidence>
<feature type="binding site" evidence="7">
    <location>
        <position position="323"/>
    </location>
    <ligand>
        <name>[4Fe-4S] cluster</name>
        <dbReference type="ChEBI" id="CHEBI:49883"/>
    </ligand>
</feature>
<dbReference type="InterPro" id="IPR058578">
    <property type="entry name" value="IspG_TIM"/>
</dbReference>
<dbReference type="GO" id="GO:0141197">
    <property type="term" value="F:4-hydroxy-3-methylbut-2-enyl-diphosphate synthase activity (flavodoxin)"/>
    <property type="evidence" value="ECO:0007669"/>
    <property type="project" value="UniProtKB-EC"/>
</dbReference>
<evidence type="ECO:0000256" key="6">
    <source>
        <dbReference type="ARBA" id="ARBA00023229"/>
    </source>
</evidence>
<dbReference type="InterPro" id="IPR036849">
    <property type="entry name" value="Enolase-like_C_sf"/>
</dbReference>
<keyword evidence="11" id="KW-1185">Reference proteome</keyword>
<dbReference type="GO" id="GO:0005506">
    <property type="term" value="F:iron ion binding"/>
    <property type="evidence" value="ECO:0007669"/>
    <property type="project" value="InterPro"/>
</dbReference>
<comment type="cofactor">
    <cofactor evidence="7">
        <name>[4Fe-4S] cluster</name>
        <dbReference type="ChEBI" id="CHEBI:49883"/>
    </cofactor>
    <text evidence="7">Binds 1 [4Fe-4S] cluster.</text>
</comment>
<dbReference type="NCBIfam" id="TIGR00612">
    <property type="entry name" value="ispG_gcpE"/>
    <property type="match status" value="1"/>
</dbReference>
<keyword evidence="5 7" id="KW-0411">Iron-sulfur</keyword>
<keyword evidence="4 7" id="KW-0408">Iron</keyword>
<feature type="binding site" evidence="7">
    <location>
        <position position="284"/>
    </location>
    <ligand>
        <name>[4Fe-4S] cluster</name>
        <dbReference type="ChEBI" id="CHEBI:49883"/>
    </ligand>
</feature>
<dbReference type="GO" id="GO:0051539">
    <property type="term" value="F:4 iron, 4 sulfur cluster binding"/>
    <property type="evidence" value="ECO:0007669"/>
    <property type="project" value="UniProtKB-UniRule"/>
</dbReference>
<name>F1T536_9ACTN</name>
<dbReference type="GO" id="GO:0019288">
    <property type="term" value="P:isopentenyl diphosphate biosynthetic process, methylerythritol 4-phosphate pathway"/>
    <property type="evidence" value="ECO:0007669"/>
    <property type="project" value="UniProtKB-UniRule"/>
</dbReference>
<dbReference type="NCBIfam" id="NF001540">
    <property type="entry name" value="PRK00366.1"/>
    <property type="match status" value="1"/>
</dbReference>
<feature type="domain" description="IspG C-terminal" evidence="9">
    <location>
        <begin position="277"/>
        <end position="364"/>
    </location>
</feature>
<evidence type="ECO:0000256" key="7">
    <source>
        <dbReference type="HAMAP-Rule" id="MF_00159"/>
    </source>
</evidence>
<dbReference type="FunFam" id="3.20.20.20:FF:000001">
    <property type="entry name" value="4-hydroxy-3-methylbut-2-en-1-yl diphosphate synthase (flavodoxin)"/>
    <property type="match status" value="1"/>
</dbReference>
<gene>
    <name evidence="7 10" type="primary">ispG</name>
    <name evidence="10" type="ORF">HMPREF0091_10749</name>
</gene>
<dbReference type="HAMAP" id="MF_00159">
    <property type="entry name" value="IspG"/>
    <property type="match status" value="1"/>
</dbReference>
<dbReference type="UniPathway" id="UPA00056">
    <property type="reaction ID" value="UER00096"/>
</dbReference>
<dbReference type="SUPFAM" id="SSF51604">
    <property type="entry name" value="Enolase C-terminal domain-like"/>
    <property type="match status" value="1"/>
</dbReference>
<accession>F1T536</accession>
<feature type="binding site" evidence="7">
    <location>
        <position position="281"/>
    </location>
    <ligand>
        <name>[4Fe-4S] cluster</name>
        <dbReference type="ChEBI" id="CHEBI:49883"/>
    </ligand>
</feature>